<gene>
    <name evidence="8" type="ORF">IRJ41_005948</name>
</gene>
<dbReference type="AlphaFoldDB" id="A0A9W7TNK0"/>
<feature type="signal peptide" evidence="6">
    <location>
        <begin position="1"/>
        <end position="19"/>
    </location>
</feature>
<dbReference type="PROSITE" id="PS51034">
    <property type="entry name" value="ZP_2"/>
    <property type="match status" value="1"/>
</dbReference>
<dbReference type="Proteomes" id="UP001059041">
    <property type="component" value="Linkage Group LG12"/>
</dbReference>
<keyword evidence="5" id="KW-1133">Transmembrane helix</keyword>
<keyword evidence="1 6" id="KW-0732">Signal</keyword>
<comment type="caution">
    <text evidence="8">The sequence shown here is derived from an EMBL/GenBank/DDBJ whole genome shotgun (WGS) entry which is preliminary data.</text>
</comment>
<evidence type="ECO:0000259" key="7">
    <source>
        <dbReference type="PROSITE" id="PS51034"/>
    </source>
</evidence>
<dbReference type="InterPro" id="IPR042235">
    <property type="entry name" value="ZP-C_dom"/>
</dbReference>
<protein>
    <submittedName>
        <fullName evidence="8">Cell wall protein DAN4-like</fullName>
    </submittedName>
</protein>
<dbReference type="Gene3D" id="2.60.40.4100">
    <property type="entry name" value="Zona pellucida, ZP-C domain"/>
    <property type="match status" value="1"/>
</dbReference>
<keyword evidence="2" id="KW-1015">Disulfide bond</keyword>
<feature type="transmembrane region" description="Helical" evidence="5">
    <location>
        <begin position="762"/>
        <end position="784"/>
    </location>
</feature>
<dbReference type="Gene3D" id="2.60.40.3210">
    <property type="entry name" value="Zona pellucida, ZP-N domain"/>
    <property type="match status" value="1"/>
</dbReference>
<feature type="domain" description="ZP" evidence="7">
    <location>
        <begin position="473"/>
        <end position="718"/>
    </location>
</feature>
<dbReference type="Pfam" id="PF00100">
    <property type="entry name" value="Zona_pellucida"/>
    <property type="match status" value="1"/>
</dbReference>
<evidence type="ECO:0000256" key="2">
    <source>
        <dbReference type="ARBA" id="ARBA00023157"/>
    </source>
</evidence>
<name>A0A9W7TNK0_TRIRA</name>
<reference evidence="8" key="1">
    <citation type="submission" date="2021-02" db="EMBL/GenBank/DDBJ databases">
        <title>Comparative genomics reveals that relaxation of natural selection precedes convergent phenotypic evolution of cavefish.</title>
        <authorList>
            <person name="Peng Z."/>
        </authorList>
    </citation>
    <scope>NUCLEOTIDE SEQUENCE</scope>
    <source>
        <tissue evidence="8">Muscle</tissue>
    </source>
</reference>
<dbReference type="Pfam" id="PF23344">
    <property type="entry name" value="ZP-N"/>
    <property type="match status" value="1"/>
</dbReference>
<dbReference type="InterPro" id="IPR048290">
    <property type="entry name" value="ZP_chr"/>
</dbReference>
<dbReference type="InterPro" id="IPR055355">
    <property type="entry name" value="ZP-C"/>
</dbReference>
<dbReference type="OrthoDB" id="10063988at2759"/>
<evidence type="ECO:0000256" key="4">
    <source>
        <dbReference type="SAM" id="MobiDB-lite"/>
    </source>
</evidence>
<evidence type="ECO:0000256" key="5">
    <source>
        <dbReference type="SAM" id="Phobius"/>
    </source>
</evidence>
<accession>A0A9W7TNK0</accession>
<dbReference type="EMBL" id="JAFHDT010000012">
    <property type="protein sequence ID" value="KAI7802285.1"/>
    <property type="molecule type" value="Genomic_DNA"/>
</dbReference>
<evidence type="ECO:0000313" key="9">
    <source>
        <dbReference type="Proteomes" id="UP001059041"/>
    </source>
</evidence>
<keyword evidence="5" id="KW-0472">Membrane</keyword>
<feature type="compositionally biased region" description="Low complexity" evidence="4">
    <location>
        <begin position="254"/>
        <end position="332"/>
    </location>
</feature>
<evidence type="ECO:0000313" key="8">
    <source>
        <dbReference type="EMBL" id="KAI7802285.1"/>
    </source>
</evidence>
<evidence type="ECO:0000256" key="6">
    <source>
        <dbReference type="SAM" id="SignalP"/>
    </source>
</evidence>
<proteinExistence type="predicted"/>
<evidence type="ECO:0000256" key="3">
    <source>
        <dbReference type="ARBA" id="ARBA00023180"/>
    </source>
</evidence>
<evidence type="ECO:0000256" key="1">
    <source>
        <dbReference type="ARBA" id="ARBA00022729"/>
    </source>
</evidence>
<dbReference type="PRINTS" id="PR00023">
    <property type="entry name" value="ZPELLUCIDA"/>
</dbReference>
<feature type="region of interest" description="Disordered" evidence="4">
    <location>
        <begin position="254"/>
        <end position="334"/>
    </location>
</feature>
<keyword evidence="5" id="KW-0812">Transmembrane</keyword>
<feature type="chain" id="PRO_5040894110" evidence="6">
    <location>
        <begin position="20"/>
        <end position="801"/>
    </location>
</feature>
<keyword evidence="9" id="KW-1185">Reference proteome</keyword>
<keyword evidence="3" id="KW-0325">Glycoprotein</keyword>
<dbReference type="InterPro" id="IPR001507">
    <property type="entry name" value="ZP_dom"/>
</dbReference>
<sequence>MFLTSLFLTLQVLVTTVTASHYYGGSMTFNSRRNIDGSYKVELRFKTTYHHCYTYDYWSCPSGNCGVENSYVMGQVDSSLNGGTWCQSEGIITRTVSTNKPFDMLKQSCCWIFNTITTSGPWSLLTHVDLGVRSDTTEPNRSPITTALPLIRVPQNCPRRYNLLAFDPDGDHVRCRYGRRNINECGICNEPVGFSVDEINCALSYDYTWLPGVYSFELVLEDFPMHDITVSYNNQPGVMRKRRMVPPNFETTTAVTTTEEPTTTTTVPTTTTTPWKTTTTPPTTTTTPPTTTTTPPTTTTTPPTTTTTPLTTTTTPPTTTASTTTTDPPTTTMSGPNPHLPLSKIPLQFSLQVDGPAPSCTEGEYLPRFLHPTPHHGEHLQARVNQELEIRINAFASLSSIIDVIISGPLNSTKHKTTSGEYVINWTPTAENFGQHFPFCFIAEGQHGSNIYQSEMRCVIVKVEAKGPKANVTCSQNSMSVTIEKSTIKRIDDRHLRLIDPLCRLESNTTHVFTTIPLNGCGTEVEENESELIFKNKITSSDDPRDIITRHHELEIELLCKYQKRSNITVEFDTHRQVINFTERGFGSFSYQFEFYGSESFYNRIDVNSYPLEYDVGEMIYMQIEPVTPVQNTEIFLESCAATPYDNPDYPISYPIITNGCNVDETVQIFSDHQPYVQFGMEAFKFIGLHNQVFISCSIVICEANNPNTRCSQGCTNNQVPPPPHHHHKREAAIQTGSHFISQGPLRLRRATQVTVSQGVNLNLAVIAGCLLAMVAMVCGVTVYRSRMSKITYQPLPSHEF</sequence>
<dbReference type="PANTHER" id="PTHR14002">
    <property type="entry name" value="ENDOGLIN/TGF-BETA RECEPTOR TYPE III"/>
    <property type="match status" value="1"/>
</dbReference>
<dbReference type="InterPro" id="IPR055356">
    <property type="entry name" value="ZP-N"/>
</dbReference>
<organism evidence="8 9">
    <name type="scientific">Triplophysa rosa</name>
    <name type="common">Cave loach</name>
    <dbReference type="NCBI Taxonomy" id="992332"/>
    <lineage>
        <taxon>Eukaryota</taxon>
        <taxon>Metazoa</taxon>
        <taxon>Chordata</taxon>
        <taxon>Craniata</taxon>
        <taxon>Vertebrata</taxon>
        <taxon>Euteleostomi</taxon>
        <taxon>Actinopterygii</taxon>
        <taxon>Neopterygii</taxon>
        <taxon>Teleostei</taxon>
        <taxon>Ostariophysi</taxon>
        <taxon>Cypriniformes</taxon>
        <taxon>Nemacheilidae</taxon>
        <taxon>Triplophysa</taxon>
    </lineage>
</organism>
<dbReference type="PANTHER" id="PTHR14002:SF59">
    <property type="entry name" value="CUB AND ZONA PELLUCIDA-LIKE DOMAIN-CONTAINING PROTEIN 1-RELATED"/>
    <property type="match status" value="1"/>
</dbReference>
<dbReference type="SMART" id="SM00241">
    <property type="entry name" value="ZP"/>
    <property type="match status" value="1"/>
</dbReference>